<dbReference type="InterPro" id="IPR036388">
    <property type="entry name" value="WH-like_DNA-bd_sf"/>
</dbReference>
<evidence type="ECO:0000256" key="3">
    <source>
        <dbReference type="ARBA" id="ARBA00023125"/>
    </source>
</evidence>
<evidence type="ECO:0000256" key="5">
    <source>
        <dbReference type="ARBA" id="ARBA00023163"/>
    </source>
</evidence>
<dbReference type="AlphaFoldDB" id="A0A327MPS0"/>
<keyword evidence="2" id="KW-0805">Transcription regulation</keyword>
<dbReference type="InterPro" id="IPR005119">
    <property type="entry name" value="LysR_subst-bd"/>
</dbReference>
<dbReference type="PROSITE" id="PS50931">
    <property type="entry name" value="HTH_LYSR"/>
    <property type="match status" value="1"/>
</dbReference>
<evidence type="ECO:0000256" key="2">
    <source>
        <dbReference type="ARBA" id="ARBA00023015"/>
    </source>
</evidence>
<feature type="domain" description="HTH lysR-type" evidence="6">
    <location>
        <begin position="1"/>
        <end position="58"/>
    </location>
</feature>
<dbReference type="Gene3D" id="3.40.190.290">
    <property type="match status" value="1"/>
</dbReference>
<evidence type="ECO:0000256" key="1">
    <source>
        <dbReference type="ARBA" id="ARBA00009437"/>
    </source>
</evidence>
<organism evidence="7 8">
    <name type="scientific">Pseudomonas fluorescens</name>
    <dbReference type="NCBI Taxonomy" id="294"/>
    <lineage>
        <taxon>Bacteria</taxon>
        <taxon>Pseudomonadati</taxon>
        <taxon>Pseudomonadota</taxon>
        <taxon>Gammaproteobacteria</taxon>
        <taxon>Pseudomonadales</taxon>
        <taxon>Pseudomonadaceae</taxon>
        <taxon>Pseudomonas</taxon>
    </lineage>
</organism>
<keyword evidence="3" id="KW-0238">DNA-binding</keyword>
<comment type="caution">
    <text evidence="7">The sequence shown here is derived from an EMBL/GenBank/DDBJ whole genome shotgun (WGS) entry which is preliminary data.</text>
</comment>
<dbReference type="Proteomes" id="UP000249493">
    <property type="component" value="Unassembled WGS sequence"/>
</dbReference>
<dbReference type="GO" id="GO:0003677">
    <property type="term" value="F:DNA binding"/>
    <property type="evidence" value="ECO:0007669"/>
    <property type="project" value="UniProtKB-KW"/>
</dbReference>
<dbReference type="InterPro" id="IPR036390">
    <property type="entry name" value="WH_DNA-bd_sf"/>
</dbReference>
<dbReference type="InterPro" id="IPR000847">
    <property type="entry name" value="LysR_HTH_N"/>
</dbReference>
<dbReference type="PANTHER" id="PTHR30293:SF0">
    <property type="entry name" value="NITROGEN ASSIMILATION REGULATORY PROTEIN NAC"/>
    <property type="match status" value="1"/>
</dbReference>
<evidence type="ECO:0000259" key="6">
    <source>
        <dbReference type="PROSITE" id="PS50931"/>
    </source>
</evidence>
<dbReference type="FunFam" id="1.10.10.10:FF:000001">
    <property type="entry name" value="LysR family transcriptional regulator"/>
    <property type="match status" value="1"/>
</dbReference>
<accession>A0A327MPS0</accession>
<dbReference type="PRINTS" id="PR00039">
    <property type="entry name" value="HTHLYSR"/>
</dbReference>
<dbReference type="EMBL" id="QLIN01000014">
    <property type="protein sequence ID" value="RAI64831.1"/>
    <property type="molecule type" value="Genomic_DNA"/>
</dbReference>
<evidence type="ECO:0000313" key="7">
    <source>
        <dbReference type="EMBL" id="RAI64831.1"/>
    </source>
</evidence>
<comment type="similarity">
    <text evidence="1">Belongs to the LysR transcriptional regulatory family.</text>
</comment>
<dbReference type="RefSeq" id="WP_111287667.1">
    <property type="nucleotide sequence ID" value="NZ_QLIN01000014.1"/>
</dbReference>
<dbReference type="Gene3D" id="1.10.10.10">
    <property type="entry name" value="Winged helix-like DNA-binding domain superfamily/Winged helix DNA-binding domain"/>
    <property type="match status" value="1"/>
</dbReference>
<dbReference type="GO" id="GO:0003700">
    <property type="term" value="F:DNA-binding transcription factor activity"/>
    <property type="evidence" value="ECO:0007669"/>
    <property type="project" value="InterPro"/>
</dbReference>
<protein>
    <submittedName>
        <fullName evidence="7">LysR family transcriptional regulator</fullName>
    </submittedName>
</protein>
<evidence type="ECO:0000313" key="8">
    <source>
        <dbReference type="Proteomes" id="UP000249493"/>
    </source>
</evidence>
<proteinExistence type="inferred from homology"/>
<gene>
    <name evidence="7" type="ORF">DOZ80_25565</name>
</gene>
<sequence length="312" mass="33913">MEFKQLKYFAKIAELGNMTRASEALCIAQPALSQQIANLEAELNTRLFDRGVYGARLTSSGEVLYGYAKSLLRQLNDVRQAVSNEAEHPTGRTAIGIPGSTAKMLAEPLLRNVLAEGTILLEIVERPSAELVDFVAAGKLDLAITVDAQPRRGARITPLFTEEMYAVLPKAAAAGKKSLKLKDVAASPLILPSAPSTIRQRVEAALLNSHLKYEIVSEVSSTDLLIRLVSAGLGWTVLPWSALAEDVERYGRIDALPISGHKLEREISLCSSDTLPLSRAAEVVQTHVVNILRSLVGQGEWRGTRFVTDSYP</sequence>
<keyword evidence="4" id="KW-0010">Activator</keyword>
<dbReference type="Pfam" id="PF00126">
    <property type="entry name" value="HTH_1"/>
    <property type="match status" value="1"/>
</dbReference>
<dbReference type="SUPFAM" id="SSF46785">
    <property type="entry name" value="Winged helix' DNA-binding domain"/>
    <property type="match status" value="1"/>
</dbReference>
<evidence type="ECO:0000256" key="4">
    <source>
        <dbReference type="ARBA" id="ARBA00023159"/>
    </source>
</evidence>
<reference evidence="7 8" key="1">
    <citation type="submission" date="2018-06" db="EMBL/GenBank/DDBJ databases">
        <authorList>
            <person name="Zhirakovskaya E."/>
        </authorList>
    </citation>
    <scope>NUCLEOTIDE SEQUENCE [LARGE SCALE GENOMIC DNA]</scope>
    <source>
        <strain evidence="7 8">LY3</strain>
    </source>
</reference>
<dbReference type="Pfam" id="PF03466">
    <property type="entry name" value="LysR_substrate"/>
    <property type="match status" value="1"/>
</dbReference>
<dbReference type="PANTHER" id="PTHR30293">
    <property type="entry name" value="TRANSCRIPTIONAL REGULATORY PROTEIN NAC-RELATED"/>
    <property type="match status" value="1"/>
</dbReference>
<keyword evidence="5" id="KW-0804">Transcription</keyword>
<dbReference type="GO" id="GO:2000142">
    <property type="term" value="P:regulation of DNA-templated transcription initiation"/>
    <property type="evidence" value="ECO:0007669"/>
    <property type="project" value="TreeGrafter"/>
</dbReference>
<name>A0A327MPS0_PSEFL</name>
<dbReference type="SUPFAM" id="SSF53850">
    <property type="entry name" value="Periplasmic binding protein-like II"/>
    <property type="match status" value="1"/>
</dbReference>